<sequence length="765" mass="83893">MGKGGKGTVAHVLLLFPYTGAVPRAIPSPTWQGILFHIFNSLSAQPTNCHQNSVDLTFTHQISFTELSNYRKTILQDPISRIGESRTVVNPQPKSKVQLRKSNKTMIRRNPDPKPSHRITFTCVLSVAFLIASLVESRTVIKTTEDEHGNGVESAGYIYANEIADHPEIECAYGVVHFRVHTTKSDPSSVYVRGQSSNQDCVFHNTRNVTIELAKCNIRRKREVNPSGVNYQMTVIVQLHPLFVTKVDRAYNVNCFYQEKRQDVNVEFGVSDITTQMIAHEAKLPACTYEVHRDSPNGPLVKYTRVGEQLYHVWACPSTMYQMLLYNCAAIDSKGKDYPILDENGCSKDEFLLPQITYSENNRRAYAPSAAFNFPDKNTMSFACKIRLCYNSDCGNITPPRCGKSKGIATGNPNEISVTDEPLSEVIDGDGRVVTGSSTPVSSTISTLSQPSSSRSTVSIAEKEEEETSRSTSAETTQASPRTQPSSISTETQPSSSPTASTEEFTSTSQRRTTHERTTPSSWEAIETDSTPFPDDFPTPSAFVFQRAQSQADEPLDHKRNNLMLDDEFIEKAMKLDTKAPTSTATSSEETMTSQEEGIQISTQPVKVFNKAGVASPPSAEAAKAANSKNMADATSTPNGHESVSTRQPNRTARDTTLPGASGGGSAIARAHNKRVVDFDITSPELTIMDDYLEPGSAQRLSADPTSGTQPRDTLLWSVQRSGQHSTGVCFSSTALICAGSLMTLLTIAVIFVLIKSRKTVHSFY</sequence>
<evidence type="ECO:0000256" key="4">
    <source>
        <dbReference type="ARBA" id="ARBA00022692"/>
    </source>
</evidence>
<dbReference type="InterPro" id="IPR051962">
    <property type="entry name" value="Cuticlin"/>
</dbReference>
<dbReference type="GO" id="GO:0005886">
    <property type="term" value="C:plasma membrane"/>
    <property type="evidence" value="ECO:0007669"/>
    <property type="project" value="UniProtKB-SubCell"/>
</dbReference>
<feature type="signal peptide" evidence="10">
    <location>
        <begin position="1"/>
        <end position="21"/>
    </location>
</feature>
<evidence type="ECO:0000256" key="6">
    <source>
        <dbReference type="ARBA" id="ARBA00022989"/>
    </source>
</evidence>
<evidence type="ECO:0000256" key="9">
    <source>
        <dbReference type="SAM" id="Phobius"/>
    </source>
</evidence>
<keyword evidence="4 9" id="KW-0812">Transmembrane</keyword>
<gene>
    <name evidence="12" type="ORF">DdX_13204</name>
</gene>
<keyword evidence="2" id="KW-0193">Cuticle</keyword>
<evidence type="ECO:0000256" key="7">
    <source>
        <dbReference type="ARBA" id="ARBA00023136"/>
    </source>
</evidence>
<evidence type="ECO:0000256" key="2">
    <source>
        <dbReference type="ARBA" id="ARBA00022460"/>
    </source>
</evidence>
<feature type="compositionally biased region" description="Polar residues" evidence="8">
    <location>
        <begin position="635"/>
        <end position="651"/>
    </location>
</feature>
<evidence type="ECO:0000259" key="11">
    <source>
        <dbReference type="PROSITE" id="PS51034"/>
    </source>
</evidence>
<dbReference type="GO" id="GO:0042302">
    <property type="term" value="F:structural constituent of cuticle"/>
    <property type="evidence" value="ECO:0007669"/>
    <property type="project" value="UniProtKB-KW"/>
</dbReference>
<evidence type="ECO:0000256" key="8">
    <source>
        <dbReference type="SAM" id="MobiDB-lite"/>
    </source>
</evidence>
<accession>A0AAD4R2U9</accession>
<dbReference type="PANTHER" id="PTHR22907:SF23">
    <property type="entry name" value="ZP DOMAIN-CONTAINING PROTEIN"/>
    <property type="match status" value="1"/>
</dbReference>
<keyword evidence="3" id="KW-1003">Cell membrane</keyword>
<dbReference type="Pfam" id="PF25057">
    <property type="entry name" value="CUT_N"/>
    <property type="match status" value="1"/>
</dbReference>
<feature type="region of interest" description="Disordered" evidence="8">
    <location>
        <begin position="576"/>
        <end position="600"/>
    </location>
</feature>
<keyword evidence="6 9" id="KW-1133">Transmembrane helix</keyword>
<comment type="subcellular location">
    <subcellularLocation>
        <location evidence="1">Cell membrane</location>
        <topology evidence="1">Single-pass type I membrane protein</topology>
    </subcellularLocation>
</comment>
<name>A0AAD4R2U9_9BILA</name>
<evidence type="ECO:0000256" key="5">
    <source>
        <dbReference type="ARBA" id="ARBA00022729"/>
    </source>
</evidence>
<dbReference type="InterPro" id="IPR056953">
    <property type="entry name" value="CUT_N"/>
</dbReference>
<dbReference type="EMBL" id="JAKKPZ010000050">
    <property type="protein sequence ID" value="KAI1706162.1"/>
    <property type="molecule type" value="Genomic_DNA"/>
</dbReference>
<feature type="chain" id="PRO_5042035895" evidence="10">
    <location>
        <begin position="22"/>
        <end position="765"/>
    </location>
</feature>
<keyword evidence="7 9" id="KW-0472">Membrane</keyword>
<keyword evidence="5 10" id="KW-0732">Signal</keyword>
<evidence type="ECO:0000256" key="3">
    <source>
        <dbReference type="ARBA" id="ARBA00022475"/>
    </source>
</evidence>
<dbReference type="InterPro" id="IPR057475">
    <property type="entry name" value="CUT_C"/>
</dbReference>
<feature type="compositionally biased region" description="Low complexity" evidence="8">
    <location>
        <begin position="433"/>
        <end position="460"/>
    </location>
</feature>
<feature type="compositionally biased region" description="Low complexity" evidence="8">
    <location>
        <begin position="582"/>
        <end position="597"/>
    </location>
</feature>
<reference evidence="12" key="1">
    <citation type="submission" date="2022-01" db="EMBL/GenBank/DDBJ databases">
        <title>Genome Sequence Resource for Two Populations of Ditylenchus destructor, the Migratory Endoparasitic Phytonematode.</title>
        <authorList>
            <person name="Zhang H."/>
            <person name="Lin R."/>
            <person name="Xie B."/>
        </authorList>
    </citation>
    <scope>NUCLEOTIDE SEQUENCE</scope>
    <source>
        <strain evidence="12">BazhouSP</strain>
    </source>
</reference>
<feature type="region of interest" description="Disordered" evidence="8">
    <location>
        <begin position="619"/>
        <end position="669"/>
    </location>
</feature>
<evidence type="ECO:0000313" key="12">
    <source>
        <dbReference type="EMBL" id="KAI1706162.1"/>
    </source>
</evidence>
<dbReference type="PROSITE" id="PS51034">
    <property type="entry name" value="ZP_2"/>
    <property type="match status" value="1"/>
</dbReference>
<evidence type="ECO:0000256" key="1">
    <source>
        <dbReference type="ARBA" id="ARBA00004251"/>
    </source>
</evidence>
<dbReference type="Pfam" id="PF25301">
    <property type="entry name" value="CUT_C"/>
    <property type="match status" value="1"/>
</dbReference>
<feature type="compositionally biased region" description="Low complexity" evidence="8">
    <location>
        <begin position="528"/>
        <end position="541"/>
    </location>
</feature>
<feature type="transmembrane region" description="Helical" evidence="9">
    <location>
        <begin position="734"/>
        <end position="755"/>
    </location>
</feature>
<feature type="region of interest" description="Disordered" evidence="8">
    <location>
        <begin position="402"/>
        <end position="541"/>
    </location>
</feature>
<feature type="compositionally biased region" description="Low complexity" evidence="8">
    <location>
        <begin position="619"/>
        <end position="634"/>
    </location>
</feature>
<dbReference type="Proteomes" id="UP001201812">
    <property type="component" value="Unassembled WGS sequence"/>
</dbReference>
<feature type="compositionally biased region" description="Low complexity" evidence="8">
    <location>
        <begin position="470"/>
        <end position="510"/>
    </location>
</feature>
<evidence type="ECO:0000256" key="10">
    <source>
        <dbReference type="SAM" id="SignalP"/>
    </source>
</evidence>
<dbReference type="PANTHER" id="PTHR22907">
    <property type="entry name" value="GH04558P"/>
    <property type="match status" value="1"/>
</dbReference>
<organism evidence="12 13">
    <name type="scientific">Ditylenchus destructor</name>
    <dbReference type="NCBI Taxonomy" id="166010"/>
    <lineage>
        <taxon>Eukaryota</taxon>
        <taxon>Metazoa</taxon>
        <taxon>Ecdysozoa</taxon>
        <taxon>Nematoda</taxon>
        <taxon>Chromadorea</taxon>
        <taxon>Rhabditida</taxon>
        <taxon>Tylenchina</taxon>
        <taxon>Tylenchomorpha</taxon>
        <taxon>Sphaerularioidea</taxon>
        <taxon>Anguinidae</taxon>
        <taxon>Anguininae</taxon>
        <taxon>Ditylenchus</taxon>
    </lineage>
</organism>
<feature type="domain" description="ZP" evidence="11">
    <location>
        <begin position="170"/>
        <end position="409"/>
    </location>
</feature>
<proteinExistence type="predicted"/>
<dbReference type="AlphaFoldDB" id="A0AAD4R2U9"/>
<protein>
    <submittedName>
        <fullName evidence="12">Cuticlin-1</fullName>
    </submittedName>
</protein>
<dbReference type="SMART" id="SM00241">
    <property type="entry name" value="ZP"/>
    <property type="match status" value="1"/>
</dbReference>
<keyword evidence="13" id="KW-1185">Reference proteome</keyword>
<evidence type="ECO:0000313" key="13">
    <source>
        <dbReference type="Proteomes" id="UP001201812"/>
    </source>
</evidence>
<comment type="caution">
    <text evidence="12">The sequence shown here is derived from an EMBL/GenBank/DDBJ whole genome shotgun (WGS) entry which is preliminary data.</text>
</comment>
<dbReference type="InterPro" id="IPR001507">
    <property type="entry name" value="ZP_dom"/>
</dbReference>